<evidence type="ECO:0000313" key="3">
    <source>
        <dbReference type="EMBL" id="PGH01565.1"/>
    </source>
</evidence>
<name>A0A2B7WY05_9EURO</name>
<reference evidence="3 4" key="1">
    <citation type="submission" date="2017-10" db="EMBL/GenBank/DDBJ databases">
        <title>Comparative genomics in systemic dimorphic fungi from Ajellomycetaceae.</title>
        <authorList>
            <person name="Munoz J.F."/>
            <person name="Mcewen J.G."/>
            <person name="Clay O.K."/>
            <person name="Cuomo C.A."/>
        </authorList>
    </citation>
    <scope>NUCLEOTIDE SEQUENCE [LARGE SCALE GENOMIC DNA]</scope>
    <source>
        <strain evidence="3 4">UAMH130</strain>
    </source>
</reference>
<dbReference type="PANTHER" id="PTHR47815:SF1">
    <property type="entry name" value="UNIVERSAL STRESS PROTEIN A FAMILY PROTEIN C25B2.10"/>
    <property type="match status" value="1"/>
</dbReference>
<dbReference type="Proteomes" id="UP000224080">
    <property type="component" value="Unassembled WGS sequence"/>
</dbReference>
<feature type="domain" description="UspA" evidence="2">
    <location>
        <begin position="146"/>
        <end position="284"/>
    </location>
</feature>
<feature type="compositionally biased region" description="Polar residues" evidence="1">
    <location>
        <begin position="53"/>
        <end position="63"/>
    </location>
</feature>
<feature type="region of interest" description="Disordered" evidence="1">
    <location>
        <begin position="285"/>
        <end position="305"/>
    </location>
</feature>
<dbReference type="AlphaFoldDB" id="A0A2B7WY05"/>
<gene>
    <name evidence="3" type="ORF">GX51_05130</name>
</gene>
<feature type="compositionally biased region" description="Polar residues" evidence="1">
    <location>
        <begin position="390"/>
        <end position="407"/>
    </location>
</feature>
<evidence type="ECO:0000256" key="1">
    <source>
        <dbReference type="SAM" id="MobiDB-lite"/>
    </source>
</evidence>
<dbReference type="PRINTS" id="PR01438">
    <property type="entry name" value="UNVRSLSTRESS"/>
</dbReference>
<organism evidence="3 4">
    <name type="scientific">Blastomyces parvus</name>
    <dbReference type="NCBI Taxonomy" id="2060905"/>
    <lineage>
        <taxon>Eukaryota</taxon>
        <taxon>Fungi</taxon>
        <taxon>Dikarya</taxon>
        <taxon>Ascomycota</taxon>
        <taxon>Pezizomycotina</taxon>
        <taxon>Eurotiomycetes</taxon>
        <taxon>Eurotiomycetidae</taxon>
        <taxon>Onygenales</taxon>
        <taxon>Ajellomycetaceae</taxon>
        <taxon>Blastomyces</taxon>
    </lineage>
</organism>
<protein>
    <recommendedName>
        <fullName evidence="2">UspA domain-containing protein</fullName>
    </recommendedName>
</protein>
<dbReference type="CDD" id="cd23659">
    <property type="entry name" value="USP_At3g01520-like"/>
    <property type="match status" value="1"/>
</dbReference>
<dbReference type="Gene3D" id="3.40.50.620">
    <property type="entry name" value="HUPs"/>
    <property type="match status" value="1"/>
</dbReference>
<feature type="compositionally biased region" description="Basic and acidic residues" evidence="1">
    <location>
        <begin position="442"/>
        <end position="461"/>
    </location>
</feature>
<keyword evidence="4" id="KW-1185">Reference proteome</keyword>
<proteinExistence type="predicted"/>
<accession>A0A2B7WY05</accession>
<feature type="compositionally biased region" description="Acidic residues" evidence="1">
    <location>
        <begin position="417"/>
        <end position="441"/>
    </location>
</feature>
<feature type="region of interest" description="Disordered" evidence="1">
    <location>
        <begin position="353"/>
        <end position="495"/>
    </location>
</feature>
<dbReference type="SUPFAM" id="SSF52402">
    <property type="entry name" value="Adenine nucleotide alpha hydrolases-like"/>
    <property type="match status" value="1"/>
</dbReference>
<dbReference type="InterPro" id="IPR006016">
    <property type="entry name" value="UspA"/>
</dbReference>
<feature type="compositionally biased region" description="Low complexity" evidence="1">
    <location>
        <begin position="1"/>
        <end position="16"/>
    </location>
</feature>
<evidence type="ECO:0000313" key="4">
    <source>
        <dbReference type="Proteomes" id="UP000224080"/>
    </source>
</evidence>
<dbReference type="InterPro" id="IPR006015">
    <property type="entry name" value="Universal_stress_UspA"/>
</dbReference>
<comment type="caution">
    <text evidence="3">The sequence shown here is derived from an EMBL/GenBank/DDBJ whole genome shotgun (WGS) entry which is preliminary data.</text>
</comment>
<sequence>MSESTPSSIWPDSSSSALGSDGTAPSHIDDASVSTLGGSTAMPADVSPRRPSVQFNVETSAAQLSKKRTDGTRRTLSSRGSIGRIPSPPPPSHDEYHPDTALTSSHDASAYNRGVSFDTFDNRDATDFSLTLNYKHRDYHPTRRSRTFLCGTDQNDYSDFALEWLIDELVDDGDEIVCLRVVEKDSKIASDSSLEERRYRQEAQKLLDQVIAKNSQDEKAISLVLEYAVGKVQEIIQRMIQIYEPAVLIVGTRGRSLGGMQGLLPGSVSKYCLQQSPIPVIVVRPSTKREKKKQKRLANPTRQRYNHVLRLNDMKSGRLFDKSRSTDSVVTKLPEEEAAVAQAVGLYDLGGGSAGAHASRDPRLSFSRDTASTKSTDDNDYDMNGDRRSSSVANSESTAPDFSSALKNQRIESPAITDDEDDDDQRDIDVDDGDDDDDDNESGERAHVSSAPGDRRQRSSEDATTTTSAPPKKPPLVPITNVTVTEYTPNVDEPH</sequence>
<dbReference type="InterPro" id="IPR014729">
    <property type="entry name" value="Rossmann-like_a/b/a_fold"/>
</dbReference>
<dbReference type="PANTHER" id="PTHR47815">
    <property type="entry name" value="UNIVERSAL STRESS PROTEIN A FAMILY PROTEIN C25B2.10"/>
    <property type="match status" value="1"/>
</dbReference>
<dbReference type="OrthoDB" id="843225at2759"/>
<dbReference type="Pfam" id="PF00582">
    <property type="entry name" value="Usp"/>
    <property type="match status" value="1"/>
</dbReference>
<evidence type="ECO:0000259" key="2">
    <source>
        <dbReference type="Pfam" id="PF00582"/>
    </source>
</evidence>
<dbReference type="STRING" id="2060905.A0A2B7WY05"/>
<feature type="region of interest" description="Disordered" evidence="1">
    <location>
        <begin position="1"/>
        <end position="107"/>
    </location>
</feature>
<dbReference type="EMBL" id="PDNC01000070">
    <property type="protein sequence ID" value="PGH01565.1"/>
    <property type="molecule type" value="Genomic_DNA"/>
</dbReference>